<protein>
    <submittedName>
        <fullName evidence="2">Uncharacterized protein</fullName>
    </submittedName>
</protein>
<evidence type="ECO:0000313" key="2">
    <source>
        <dbReference type="EMBL" id="NIR74026.1"/>
    </source>
</evidence>
<dbReference type="AlphaFoldDB" id="A0AAE5C7Z9"/>
<evidence type="ECO:0000313" key="3">
    <source>
        <dbReference type="Proteomes" id="UP000702544"/>
    </source>
</evidence>
<feature type="signal peptide" evidence="1">
    <location>
        <begin position="1"/>
        <end position="25"/>
    </location>
</feature>
<gene>
    <name evidence="2" type="ORF">GWO12_02745</name>
</gene>
<dbReference type="PROSITE" id="PS51257">
    <property type="entry name" value="PROKAR_LIPOPROTEIN"/>
    <property type="match status" value="1"/>
</dbReference>
<name>A0AAE5C7Z9_9BACT</name>
<comment type="caution">
    <text evidence="2">The sequence shown here is derived from an EMBL/GenBank/DDBJ whole genome shotgun (WGS) entry which is preliminary data.</text>
</comment>
<dbReference type="EMBL" id="JAACAK010000018">
    <property type="protein sequence ID" value="NIR74026.1"/>
    <property type="molecule type" value="Genomic_DNA"/>
</dbReference>
<feature type="chain" id="PRO_5041955041" evidence="1">
    <location>
        <begin position="26"/>
        <end position="198"/>
    </location>
</feature>
<sequence length="198" mass="22215">MTNRCRMGRWAGLALLGLLALAGCADSTGNTPPDMVDESELDFVPRRATAPAVQTRDTSFWAVRGEERRLEIRYTGEGTGKKFLEFEVDDESLLRRPDGTLFAVGDSIEISVQVDSTLFLVNLEPSGLVFNPERPAVLELDYDEAEEEFLARESEFDAWRQEATGDPWFRVGSVQVEELDEIEILIFGFTRYALAVGR</sequence>
<evidence type="ECO:0000256" key="1">
    <source>
        <dbReference type="SAM" id="SignalP"/>
    </source>
</evidence>
<proteinExistence type="predicted"/>
<organism evidence="2 3">
    <name type="scientific">Candidatus Kutchimonas denitrificans</name>
    <dbReference type="NCBI Taxonomy" id="3056748"/>
    <lineage>
        <taxon>Bacteria</taxon>
        <taxon>Pseudomonadati</taxon>
        <taxon>Gemmatimonadota</taxon>
        <taxon>Gemmatimonadia</taxon>
        <taxon>Candidatus Palauibacterales</taxon>
        <taxon>Candidatus Palauibacteraceae</taxon>
        <taxon>Candidatus Kutchimonas</taxon>
    </lineage>
</organism>
<keyword evidence="1" id="KW-0732">Signal</keyword>
<reference evidence="2 3" key="1">
    <citation type="submission" date="2020-01" db="EMBL/GenBank/DDBJ databases">
        <title>Genomes assembled from Gulf of Kutch pelagic sediment metagenomes.</title>
        <authorList>
            <person name="Chandrashekar M."/>
            <person name="Mahajan M.S."/>
            <person name="Dave K.J."/>
            <person name="Vatsa P."/>
            <person name="Nathani N.M."/>
        </authorList>
    </citation>
    <scope>NUCLEOTIDE SEQUENCE [LARGE SCALE GENOMIC DNA]</scope>
    <source>
        <strain evidence="2">KS3-K002</strain>
    </source>
</reference>
<accession>A0AAE5C7Z9</accession>
<dbReference type="Proteomes" id="UP000702544">
    <property type="component" value="Unassembled WGS sequence"/>
</dbReference>